<protein>
    <submittedName>
        <fullName evidence="1">Uncharacterized protein</fullName>
    </submittedName>
</protein>
<name>A0AAN9N142_CANGL</name>
<evidence type="ECO:0000313" key="2">
    <source>
        <dbReference type="Proteomes" id="UP001367508"/>
    </source>
</evidence>
<reference evidence="1 2" key="1">
    <citation type="submission" date="2024-01" db="EMBL/GenBank/DDBJ databases">
        <title>The genomes of 5 underutilized Papilionoideae crops provide insights into root nodulation and disease resistanc.</title>
        <authorList>
            <person name="Jiang F."/>
        </authorList>
    </citation>
    <scope>NUCLEOTIDE SEQUENCE [LARGE SCALE GENOMIC DNA]</scope>
    <source>
        <strain evidence="1">LVBAO_FW01</strain>
        <tissue evidence="1">Leaves</tissue>
    </source>
</reference>
<proteinExistence type="predicted"/>
<dbReference type="AlphaFoldDB" id="A0AAN9N142"/>
<dbReference type="Proteomes" id="UP001367508">
    <property type="component" value="Unassembled WGS sequence"/>
</dbReference>
<gene>
    <name evidence="1" type="ORF">VNO77_04120</name>
</gene>
<accession>A0AAN9N142</accession>
<sequence>MVKCKGLKDPRFPWQNLQVSSRSSNLILGSSSRLSEWLQDSTSIKDDHSVEREFLIKQKRSVHRSVGVGFGGFTASSQNPCATTIMRKITVWISEVDPKNTDQSYPWCSTPEQLISAYRASEDSGVPKELATIV</sequence>
<evidence type="ECO:0000313" key="1">
    <source>
        <dbReference type="EMBL" id="KAK7362023.1"/>
    </source>
</evidence>
<dbReference type="EMBL" id="JAYMYQ010000001">
    <property type="protein sequence ID" value="KAK7362023.1"/>
    <property type="molecule type" value="Genomic_DNA"/>
</dbReference>
<keyword evidence="2" id="KW-1185">Reference proteome</keyword>
<organism evidence="1 2">
    <name type="scientific">Canavalia gladiata</name>
    <name type="common">Sword bean</name>
    <name type="synonym">Dolichos gladiatus</name>
    <dbReference type="NCBI Taxonomy" id="3824"/>
    <lineage>
        <taxon>Eukaryota</taxon>
        <taxon>Viridiplantae</taxon>
        <taxon>Streptophyta</taxon>
        <taxon>Embryophyta</taxon>
        <taxon>Tracheophyta</taxon>
        <taxon>Spermatophyta</taxon>
        <taxon>Magnoliopsida</taxon>
        <taxon>eudicotyledons</taxon>
        <taxon>Gunneridae</taxon>
        <taxon>Pentapetalae</taxon>
        <taxon>rosids</taxon>
        <taxon>fabids</taxon>
        <taxon>Fabales</taxon>
        <taxon>Fabaceae</taxon>
        <taxon>Papilionoideae</taxon>
        <taxon>50 kb inversion clade</taxon>
        <taxon>NPAAA clade</taxon>
        <taxon>indigoferoid/millettioid clade</taxon>
        <taxon>Phaseoleae</taxon>
        <taxon>Canavalia</taxon>
    </lineage>
</organism>
<comment type="caution">
    <text evidence="1">The sequence shown here is derived from an EMBL/GenBank/DDBJ whole genome shotgun (WGS) entry which is preliminary data.</text>
</comment>